<reference evidence="2" key="1">
    <citation type="journal article" date="2023" name="IScience">
        <title>Live-bearing cockroach genome reveals convergent evolutionary mechanisms linked to viviparity in insects and beyond.</title>
        <authorList>
            <person name="Fouks B."/>
            <person name="Harrison M.C."/>
            <person name="Mikhailova A.A."/>
            <person name="Marchal E."/>
            <person name="English S."/>
            <person name="Carruthers M."/>
            <person name="Jennings E.C."/>
            <person name="Chiamaka E.L."/>
            <person name="Frigard R.A."/>
            <person name="Pippel M."/>
            <person name="Attardo G.M."/>
            <person name="Benoit J.B."/>
            <person name="Bornberg-Bauer E."/>
            <person name="Tobe S.S."/>
        </authorList>
    </citation>
    <scope>NUCLEOTIDE SEQUENCE</scope>
    <source>
        <strain evidence="2">Stay&amp;Tobe</strain>
    </source>
</reference>
<gene>
    <name evidence="2" type="ORF">L9F63_000901</name>
</gene>
<keyword evidence="1" id="KW-0472">Membrane</keyword>
<dbReference type="Proteomes" id="UP001233999">
    <property type="component" value="Unassembled WGS sequence"/>
</dbReference>
<evidence type="ECO:0000256" key="1">
    <source>
        <dbReference type="SAM" id="Phobius"/>
    </source>
</evidence>
<protein>
    <submittedName>
        <fullName evidence="2">Uncharacterized protein</fullName>
    </submittedName>
</protein>
<keyword evidence="3" id="KW-1185">Reference proteome</keyword>
<feature type="non-terminal residue" evidence="2">
    <location>
        <position position="1"/>
    </location>
</feature>
<feature type="transmembrane region" description="Helical" evidence="1">
    <location>
        <begin position="88"/>
        <end position="112"/>
    </location>
</feature>
<comment type="caution">
    <text evidence="2">The sequence shown here is derived from an EMBL/GenBank/DDBJ whole genome shotgun (WGS) entry which is preliminary data.</text>
</comment>
<organism evidence="2 3">
    <name type="scientific">Diploptera punctata</name>
    <name type="common">Pacific beetle cockroach</name>
    <dbReference type="NCBI Taxonomy" id="6984"/>
    <lineage>
        <taxon>Eukaryota</taxon>
        <taxon>Metazoa</taxon>
        <taxon>Ecdysozoa</taxon>
        <taxon>Arthropoda</taxon>
        <taxon>Hexapoda</taxon>
        <taxon>Insecta</taxon>
        <taxon>Pterygota</taxon>
        <taxon>Neoptera</taxon>
        <taxon>Polyneoptera</taxon>
        <taxon>Dictyoptera</taxon>
        <taxon>Blattodea</taxon>
        <taxon>Blaberoidea</taxon>
        <taxon>Blaberidae</taxon>
        <taxon>Diplopterinae</taxon>
        <taxon>Diploptera</taxon>
    </lineage>
</organism>
<keyword evidence="1" id="KW-1133">Transmembrane helix</keyword>
<sequence length="120" mass="13589">KTVFLSTKLLQVSEKIVKLLPESVIDKHLFIVTLVIKLLENHCQYNQIFNNLLLISNTHLYSISLQEIYPNNPTSPTMVKPLKNNQKAYLFVCNGHIVISSSVLEIVIIVILSSKTSHFA</sequence>
<reference evidence="2" key="2">
    <citation type="submission" date="2023-05" db="EMBL/GenBank/DDBJ databases">
        <authorList>
            <person name="Fouks B."/>
        </authorList>
    </citation>
    <scope>NUCLEOTIDE SEQUENCE</scope>
    <source>
        <strain evidence="2">Stay&amp;Tobe</strain>
        <tissue evidence="2">Testes</tissue>
    </source>
</reference>
<name>A0AAD8AKR3_DIPPU</name>
<dbReference type="EMBL" id="JASPKZ010000040">
    <property type="protein sequence ID" value="KAJ9600954.1"/>
    <property type="molecule type" value="Genomic_DNA"/>
</dbReference>
<dbReference type="AlphaFoldDB" id="A0AAD8AKR3"/>
<feature type="non-terminal residue" evidence="2">
    <location>
        <position position="120"/>
    </location>
</feature>
<proteinExistence type="predicted"/>
<accession>A0AAD8AKR3</accession>
<evidence type="ECO:0000313" key="3">
    <source>
        <dbReference type="Proteomes" id="UP001233999"/>
    </source>
</evidence>
<keyword evidence="1" id="KW-0812">Transmembrane</keyword>
<evidence type="ECO:0000313" key="2">
    <source>
        <dbReference type="EMBL" id="KAJ9600954.1"/>
    </source>
</evidence>